<accession>A0ABR9BMB7</accession>
<protein>
    <submittedName>
        <fullName evidence="1">Uncharacterized protein</fullName>
    </submittedName>
</protein>
<dbReference type="EMBL" id="JACYTP010000008">
    <property type="protein sequence ID" value="MBD8513693.1"/>
    <property type="molecule type" value="Genomic_DNA"/>
</dbReference>
<gene>
    <name evidence="1" type="ORF">IFO68_13510</name>
</gene>
<dbReference type="Proteomes" id="UP000649768">
    <property type="component" value="Unassembled WGS sequence"/>
</dbReference>
<keyword evidence="2" id="KW-1185">Reference proteome</keyword>
<organism evidence="1 2">
    <name type="scientific">Photobacterium arenosum</name>
    <dbReference type="NCBI Taxonomy" id="2774143"/>
    <lineage>
        <taxon>Bacteria</taxon>
        <taxon>Pseudomonadati</taxon>
        <taxon>Pseudomonadota</taxon>
        <taxon>Gammaproteobacteria</taxon>
        <taxon>Vibrionales</taxon>
        <taxon>Vibrionaceae</taxon>
        <taxon>Photobacterium</taxon>
    </lineage>
</organism>
<dbReference type="RefSeq" id="WP_192016382.1">
    <property type="nucleotide sequence ID" value="NZ_JACYTP010000008.1"/>
</dbReference>
<reference evidence="1 2" key="1">
    <citation type="submission" date="2020-09" db="EMBL/GenBank/DDBJ databases">
        <title>Photobacterium sp. CAU 1568 isolated from sand of Sido Beach.</title>
        <authorList>
            <person name="Kim W."/>
        </authorList>
    </citation>
    <scope>NUCLEOTIDE SEQUENCE [LARGE SCALE GENOMIC DNA]</scope>
    <source>
        <strain evidence="1 2">CAU 1568</strain>
    </source>
</reference>
<name>A0ABR9BMB7_9GAMM</name>
<proteinExistence type="predicted"/>
<sequence>MNKFIIIFFAIVASKPSFANESQKCVDSIVKLMKNDAFNSNNGEHHKDELKAYSCKKTSDSAYTIASYLQLSEKDKKYDLYHWRVLLIKDEQRIESSYSGFIEEETEIAVGDDPILLDTHDYYLDDNVKAFGVILNVGYAAPCSTGGRNQYFNLFVQNQNNMNRVLIDYPMQDWFILKGNACYEDQRVIKQIVNSSVEVQETKTNGFYDLLVKRREIIENERDEVLDEQLKVIHRNKLLKFDGHFYR</sequence>
<evidence type="ECO:0000313" key="2">
    <source>
        <dbReference type="Proteomes" id="UP000649768"/>
    </source>
</evidence>
<comment type="caution">
    <text evidence="1">The sequence shown here is derived from an EMBL/GenBank/DDBJ whole genome shotgun (WGS) entry which is preliminary data.</text>
</comment>
<evidence type="ECO:0000313" key="1">
    <source>
        <dbReference type="EMBL" id="MBD8513693.1"/>
    </source>
</evidence>